<reference evidence="1" key="1">
    <citation type="journal article" date="2023" name="IScience">
        <title>Live-bearing cockroach genome reveals convergent evolutionary mechanisms linked to viviparity in insects and beyond.</title>
        <authorList>
            <person name="Fouks B."/>
            <person name="Harrison M.C."/>
            <person name="Mikhailova A.A."/>
            <person name="Marchal E."/>
            <person name="English S."/>
            <person name="Carruthers M."/>
            <person name="Jennings E.C."/>
            <person name="Chiamaka E.L."/>
            <person name="Frigard R.A."/>
            <person name="Pippel M."/>
            <person name="Attardo G.M."/>
            <person name="Benoit J.B."/>
            <person name="Bornberg-Bauer E."/>
            <person name="Tobe S.S."/>
        </authorList>
    </citation>
    <scope>NUCLEOTIDE SEQUENCE</scope>
    <source>
        <strain evidence="1">Stay&amp;Tobe</strain>
    </source>
</reference>
<gene>
    <name evidence="1" type="ORF">L9F63_018741</name>
</gene>
<evidence type="ECO:0000313" key="2">
    <source>
        <dbReference type="Proteomes" id="UP001233999"/>
    </source>
</evidence>
<evidence type="ECO:0000313" key="1">
    <source>
        <dbReference type="EMBL" id="KAJ9587817.1"/>
    </source>
</evidence>
<dbReference type="AlphaFoldDB" id="A0AAD8EFI3"/>
<dbReference type="EMBL" id="JASPKZ010006060">
    <property type="protein sequence ID" value="KAJ9587817.1"/>
    <property type="molecule type" value="Genomic_DNA"/>
</dbReference>
<dbReference type="SUPFAM" id="SSF52047">
    <property type="entry name" value="RNI-like"/>
    <property type="match status" value="1"/>
</dbReference>
<name>A0AAD8EFI3_DIPPU</name>
<sequence length="351" mass="40281">SDVEEILSEVCVKNRSVETVVINKCRKVGNCYFENWTCLYARNALRLINRCPKIKTLSLKRTFIKSNKFFENLGVALPHLTNLSLSYSDALTPENIMSVANTCTNLEKLWLSGTTFFWMPSAKWEKAYHAIFHRLGRTLTCLQMDVRSVKELKDISMCVKMKVLHLHNIQYLGKEEFAAIGNLCNLVALRLHKAFKSYFWENFPSGRGDEILNSLFQKTNMKNLIYLSLPQFFFPSSDCAQLIAYNCPLLHVLSVANVSRVSDDGIIVILKKCTDLHGLDISCTDVTAELFTFICIFPNKLNFIIVETECDSQKENSLKELIEKKSGIRVERVEELKMKSKIPCKLLQFYL</sequence>
<reference evidence="1" key="2">
    <citation type="submission" date="2023-05" db="EMBL/GenBank/DDBJ databases">
        <authorList>
            <person name="Fouks B."/>
        </authorList>
    </citation>
    <scope>NUCLEOTIDE SEQUENCE</scope>
    <source>
        <strain evidence="1">Stay&amp;Tobe</strain>
        <tissue evidence="1">Testes</tissue>
    </source>
</reference>
<organism evidence="1 2">
    <name type="scientific">Diploptera punctata</name>
    <name type="common">Pacific beetle cockroach</name>
    <dbReference type="NCBI Taxonomy" id="6984"/>
    <lineage>
        <taxon>Eukaryota</taxon>
        <taxon>Metazoa</taxon>
        <taxon>Ecdysozoa</taxon>
        <taxon>Arthropoda</taxon>
        <taxon>Hexapoda</taxon>
        <taxon>Insecta</taxon>
        <taxon>Pterygota</taxon>
        <taxon>Neoptera</taxon>
        <taxon>Polyneoptera</taxon>
        <taxon>Dictyoptera</taxon>
        <taxon>Blattodea</taxon>
        <taxon>Blaberoidea</taxon>
        <taxon>Blaberidae</taxon>
        <taxon>Diplopterinae</taxon>
        <taxon>Diploptera</taxon>
    </lineage>
</organism>
<proteinExistence type="predicted"/>
<dbReference type="Gene3D" id="3.80.10.10">
    <property type="entry name" value="Ribonuclease Inhibitor"/>
    <property type="match status" value="2"/>
</dbReference>
<feature type="non-terminal residue" evidence="1">
    <location>
        <position position="351"/>
    </location>
</feature>
<dbReference type="PANTHER" id="PTHR13318">
    <property type="entry name" value="PARTNER OF PAIRED, ISOFORM B-RELATED"/>
    <property type="match status" value="1"/>
</dbReference>
<accession>A0AAD8EFI3</accession>
<dbReference type="Proteomes" id="UP001233999">
    <property type="component" value="Unassembled WGS sequence"/>
</dbReference>
<dbReference type="InterPro" id="IPR032675">
    <property type="entry name" value="LRR_dom_sf"/>
</dbReference>
<dbReference type="GO" id="GO:0031146">
    <property type="term" value="P:SCF-dependent proteasomal ubiquitin-dependent protein catabolic process"/>
    <property type="evidence" value="ECO:0007669"/>
    <property type="project" value="TreeGrafter"/>
</dbReference>
<dbReference type="GO" id="GO:0019005">
    <property type="term" value="C:SCF ubiquitin ligase complex"/>
    <property type="evidence" value="ECO:0007669"/>
    <property type="project" value="TreeGrafter"/>
</dbReference>
<protein>
    <submittedName>
        <fullName evidence="1">Uncharacterized protein</fullName>
    </submittedName>
</protein>
<keyword evidence="2" id="KW-1185">Reference proteome</keyword>
<comment type="caution">
    <text evidence="1">The sequence shown here is derived from an EMBL/GenBank/DDBJ whole genome shotgun (WGS) entry which is preliminary data.</text>
</comment>